<feature type="domain" description="PLD phosphodiesterase" evidence="14">
    <location>
        <begin position="213"/>
        <end position="240"/>
    </location>
</feature>
<evidence type="ECO:0000256" key="9">
    <source>
        <dbReference type="ARBA" id="ARBA00023136"/>
    </source>
</evidence>
<evidence type="ECO:0000256" key="1">
    <source>
        <dbReference type="ARBA" id="ARBA00004651"/>
    </source>
</evidence>
<dbReference type="GO" id="GO:0008808">
    <property type="term" value="F:cardiolipin synthase activity"/>
    <property type="evidence" value="ECO:0007669"/>
    <property type="project" value="UniProtKB-UniRule"/>
</dbReference>
<dbReference type="Pfam" id="PF13396">
    <property type="entry name" value="PLDc_N"/>
    <property type="match status" value="1"/>
</dbReference>
<evidence type="ECO:0000313" key="17">
    <source>
        <dbReference type="Proteomes" id="UP000294619"/>
    </source>
</evidence>
<dbReference type="RefSeq" id="WP_132967359.1">
    <property type="nucleotide sequence ID" value="NZ_LEKL01000003.1"/>
</dbReference>
<evidence type="ECO:0000256" key="8">
    <source>
        <dbReference type="ARBA" id="ARBA00023098"/>
    </source>
</evidence>
<dbReference type="EMBL" id="SMCP01000007">
    <property type="protein sequence ID" value="TCV85970.1"/>
    <property type="molecule type" value="Genomic_DNA"/>
</dbReference>
<dbReference type="PANTHER" id="PTHR21248:SF22">
    <property type="entry name" value="PHOSPHOLIPASE D"/>
    <property type="match status" value="1"/>
</dbReference>
<dbReference type="PANTHER" id="PTHR21248">
    <property type="entry name" value="CARDIOLIPIN SYNTHASE"/>
    <property type="match status" value="1"/>
</dbReference>
<keyword evidence="4" id="KW-0808">Transferase</keyword>
<keyword evidence="6" id="KW-0677">Repeat</keyword>
<keyword evidence="8" id="KW-0443">Lipid metabolism</keyword>
<feature type="domain" description="PLD phosphodiesterase" evidence="14">
    <location>
        <begin position="402"/>
        <end position="429"/>
    </location>
</feature>
<evidence type="ECO:0000313" key="18">
    <source>
        <dbReference type="Proteomes" id="UP000305526"/>
    </source>
</evidence>
<keyword evidence="18" id="KW-1185">Reference proteome</keyword>
<sequence length="489" mass="55058">MLLLTLHICLVVVFSIRILLRDDLEATSRLAWFVILIIFPYFGAGLYWLFGENNIGQAISKKYHAIFDEMRRNSPQLISTKQQNESQIDLPYRAAFAYATSINGFHTLPDNRAELMPDADQARARLLNDVEQAQHNIDILYYIWLADHTGINLANALIRAAKRGVTCRVMVDGLGSRQFVRSSYWQQMQAAGVQLAIAFPIDHPLKTIITGRLDLRNHRKITLIDNKIVYCGSQNCADPEFLVKARFAPWVDILLRFEGAVARQMQLLFTSDWLVATGKTALDDLPSGKDSISDKDSIATQISTNTSGFAAQVVGDGPTERKDSCPQLFVTLFHSAQHEIALSTPYFVPDHTTIEAICAAAWRGVKVSLIFPQRNDSWVVSAASRSHYRRLLQAGIAIYEFKNGLLHAKTLTIDGKVSYIGSTNLDLRSFNLNYENNILLQDSELTAAIYQRQQDYIAQSIAITQQQVEQWSVLRRIWQNIVATIGPIL</sequence>
<reference evidence="16 18" key="2">
    <citation type="submission" date="2019-05" db="EMBL/GenBank/DDBJ databases">
        <title>Pasteurellaceae isolates from reptiles.</title>
        <authorList>
            <person name="Bojesen A.M."/>
            <person name="Lund E."/>
        </authorList>
    </citation>
    <scope>NUCLEOTIDE SEQUENCE [LARGE SCALE GENOMIC DNA]</scope>
    <source>
        <strain evidence="16 18">ELNT2x</strain>
    </source>
</reference>
<evidence type="ECO:0000313" key="16">
    <source>
        <dbReference type="EMBL" id="TNG93672.1"/>
    </source>
</evidence>
<gene>
    <name evidence="16" type="primary">cls</name>
    <name evidence="15" type="ORF">EDC16_10738</name>
    <name evidence="16" type="ORF">FHQ21_00485</name>
</gene>
<dbReference type="CDD" id="cd09158">
    <property type="entry name" value="PLDc_EcCLS_like_2"/>
    <property type="match status" value="1"/>
</dbReference>
<dbReference type="CDD" id="cd09152">
    <property type="entry name" value="PLDc_EcCLS_like_1"/>
    <property type="match status" value="1"/>
</dbReference>
<dbReference type="InterPro" id="IPR027379">
    <property type="entry name" value="CLS_N"/>
</dbReference>
<dbReference type="NCBIfam" id="TIGR04265">
    <property type="entry name" value="bac_cardiolipin"/>
    <property type="match status" value="1"/>
</dbReference>
<dbReference type="SMART" id="SM00155">
    <property type="entry name" value="PLDc"/>
    <property type="match status" value="2"/>
</dbReference>
<dbReference type="SUPFAM" id="SSF56024">
    <property type="entry name" value="Phospholipase D/nuclease"/>
    <property type="match status" value="2"/>
</dbReference>
<evidence type="ECO:0000256" key="2">
    <source>
        <dbReference type="ARBA" id="ARBA00022475"/>
    </source>
</evidence>
<keyword evidence="2" id="KW-1003">Cell membrane</keyword>
<dbReference type="Gene3D" id="3.30.870.10">
    <property type="entry name" value="Endonuclease Chain A"/>
    <property type="match status" value="2"/>
</dbReference>
<keyword evidence="10" id="KW-0594">Phospholipid biosynthesis</keyword>
<dbReference type="InterPro" id="IPR022924">
    <property type="entry name" value="Cardiolipin_synthase"/>
</dbReference>
<dbReference type="InterPro" id="IPR025202">
    <property type="entry name" value="PLD-like_dom"/>
</dbReference>
<evidence type="ECO:0000313" key="15">
    <source>
        <dbReference type="EMBL" id="TCV85970.1"/>
    </source>
</evidence>
<evidence type="ECO:0000256" key="10">
    <source>
        <dbReference type="ARBA" id="ARBA00023209"/>
    </source>
</evidence>
<dbReference type="EMBL" id="VDGV01000004">
    <property type="protein sequence ID" value="TNG93672.1"/>
    <property type="molecule type" value="Genomic_DNA"/>
</dbReference>
<dbReference type="AlphaFoldDB" id="A0A4R3Y2Q5"/>
<accession>A0A4R3Y2Q5</accession>
<dbReference type="PROSITE" id="PS50035">
    <property type="entry name" value="PLD"/>
    <property type="match status" value="2"/>
</dbReference>
<comment type="subcellular location">
    <subcellularLocation>
        <location evidence="1">Cell membrane</location>
        <topology evidence="1">Multi-pass membrane protein</topology>
    </subcellularLocation>
</comment>
<organism evidence="15 17">
    <name type="scientific">Testudinibacter aquarius</name>
    <dbReference type="NCBI Taxonomy" id="1524974"/>
    <lineage>
        <taxon>Bacteria</taxon>
        <taxon>Pseudomonadati</taxon>
        <taxon>Pseudomonadota</taxon>
        <taxon>Gammaproteobacteria</taxon>
        <taxon>Pasteurellales</taxon>
        <taxon>Pasteurellaceae</taxon>
        <taxon>Testudinibacter</taxon>
    </lineage>
</organism>
<evidence type="ECO:0000256" key="11">
    <source>
        <dbReference type="ARBA" id="ARBA00023264"/>
    </source>
</evidence>
<name>A0A4R3Y2Q5_9PAST</name>
<evidence type="ECO:0000259" key="14">
    <source>
        <dbReference type="PROSITE" id="PS50035"/>
    </source>
</evidence>
<evidence type="ECO:0000256" key="5">
    <source>
        <dbReference type="ARBA" id="ARBA00022692"/>
    </source>
</evidence>
<dbReference type="Pfam" id="PF13091">
    <property type="entry name" value="PLDc_2"/>
    <property type="match status" value="2"/>
</dbReference>
<evidence type="ECO:0000256" key="7">
    <source>
        <dbReference type="ARBA" id="ARBA00022989"/>
    </source>
</evidence>
<evidence type="ECO:0000256" key="6">
    <source>
        <dbReference type="ARBA" id="ARBA00022737"/>
    </source>
</evidence>
<evidence type="ECO:0000256" key="3">
    <source>
        <dbReference type="ARBA" id="ARBA00022516"/>
    </source>
</evidence>
<keyword evidence="7 13" id="KW-1133">Transmembrane helix</keyword>
<protein>
    <recommendedName>
        <fullName evidence="12">Cardiolipin synthase</fullName>
        <ecNumber evidence="12">2.7.8.-</ecNumber>
    </recommendedName>
</protein>
<proteinExistence type="predicted"/>
<evidence type="ECO:0000256" key="12">
    <source>
        <dbReference type="NCBIfam" id="TIGR04265"/>
    </source>
</evidence>
<dbReference type="Proteomes" id="UP000305526">
    <property type="component" value="Unassembled WGS sequence"/>
</dbReference>
<keyword evidence="11" id="KW-1208">Phospholipid metabolism</keyword>
<evidence type="ECO:0000256" key="13">
    <source>
        <dbReference type="SAM" id="Phobius"/>
    </source>
</evidence>
<dbReference type="InterPro" id="IPR001736">
    <property type="entry name" value="PLipase_D/transphosphatidylase"/>
</dbReference>
<dbReference type="EC" id="2.7.8.-" evidence="12"/>
<dbReference type="GO" id="GO:0005886">
    <property type="term" value="C:plasma membrane"/>
    <property type="evidence" value="ECO:0007669"/>
    <property type="project" value="UniProtKB-SubCell"/>
</dbReference>
<feature type="transmembrane region" description="Helical" evidence="13">
    <location>
        <begin position="31"/>
        <end position="50"/>
    </location>
</feature>
<keyword evidence="9 13" id="KW-0472">Membrane</keyword>
<keyword evidence="3" id="KW-0444">Lipid biosynthesis</keyword>
<keyword evidence="5 13" id="KW-0812">Transmembrane</keyword>
<comment type="caution">
    <text evidence="15">The sequence shown here is derived from an EMBL/GenBank/DDBJ whole genome shotgun (WGS) entry which is preliminary data.</text>
</comment>
<dbReference type="Proteomes" id="UP000294619">
    <property type="component" value="Unassembled WGS sequence"/>
</dbReference>
<reference evidence="15 17" key="1">
    <citation type="submission" date="2019-03" db="EMBL/GenBank/DDBJ databases">
        <title>Genomic Encyclopedia of Type Strains, Phase IV (KMG-IV): sequencing the most valuable type-strain genomes for metagenomic binning, comparative biology and taxonomic classification.</title>
        <authorList>
            <person name="Goeker M."/>
        </authorList>
    </citation>
    <scope>NUCLEOTIDE SEQUENCE [LARGE SCALE GENOMIC DNA]</scope>
    <source>
        <strain evidence="15 17">DSM 28140</strain>
    </source>
</reference>
<dbReference type="GO" id="GO:0032049">
    <property type="term" value="P:cardiolipin biosynthetic process"/>
    <property type="evidence" value="ECO:0007669"/>
    <property type="project" value="UniProtKB-UniRule"/>
</dbReference>
<evidence type="ECO:0000256" key="4">
    <source>
        <dbReference type="ARBA" id="ARBA00022679"/>
    </source>
</evidence>